<evidence type="ECO:0000313" key="6">
    <source>
        <dbReference type="EMBL" id="MFI7438765.1"/>
    </source>
</evidence>
<comment type="similarity">
    <text evidence="1">Belongs to the LysR transcriptional regulatory family.</text>
</comment>
<dbReference type="InterPro" id="IPR000847">
    <property type="entry name" value="LysR_HTH_N"/>
</dbReference>
<evidence type="ECO:0000256" key="2">
    <source>
        <dbReference type="ARBA" id="ARBA00023015"/>
    </source>
</evidence>
<keyword evidence="2" id="KW-0805">Transcription regulation</keyword>
<dbReference type="PROSITE" id="PS50931">
    <property type="entry name" value="HTH_LYSR"/>
    <property type="match status" value="1"/>
</dbReference>
<sequence length="302" mass="32404">MIDVRRLRILREVAAHGSFSKAADALLFTPSAVSQQIAALERSIGAPVVERSTRGVLLTEPGRLLLDAAEAVFAELHHAQERIDRITAGRSRLTIATFGSGGRHILPRALAPFAAERPEVEINVLEREPEAGLPLVRTGQADLAIAYHFDGPLPLPPGERSGITWTPLMDDPMSVVLPRGHRLAGRPALDLADLAGERWVLGCTKTEDYLRRYAARAGFEPVFAGQTSDYFFAQALVAAGVSVSLIPRVALDPTTTGVAVIPLHPPRPTRYIGIATANRRHPQPLVDALVDALLATTAAAEG</sequence>
<dbReference type="EMBL" id="JBITMB010000001">
    <property type="protein sequence ID" value="MFI7438765.1"/>
    <property type="molecule type" value="Genomic_DNA"/>
</dbReference>
<accession>A0ABW7ZW41</accession>
<proteinExistence type="inferred from homology"/>
<evidence type="ECO:0000259" key="5">
    <source>
        <dbReference type="PROSITE" id="PS50931"/>
    </source>
</evidence>
<dbReference type="Gene3D" id="3.40.190.10">
    <property type="entry name" value="Periplasmic binding protein-like II"/>
    <property type="match status" value="2"/>
</dbReference>
<dbReference type="CDD" id="cd08423">
    <property type="entry name" value="PBP2_LTTR_like_6"/>
    <property type="match status" value="1"/>
</dbReference>
<organism evidence="6 7">
    <name type="scientific">Nonomuraea indica</name>
    <dbReference type="NCBI Taxonomy" id="1581193"/>
    <lineage>
        <taxon>Bacteria</taxon>
        <taxon>Bacillati</taxon>
        <taxon>Actinomycetota</taxon>
        <taxon>Actinomycetes</taxon>
        <taxon>Streptosporangiales</taxon>
        <taxon>Streptosporangiaceae</taxon>
        <taxon>Nonomuraea</taxon>
    </lineage>
</organism>
<dbReference type="Pfam" id="PF03466">
    <property type="entry name" value="LysR_substrate"/>
    <property type="match status" value="1"/>
</dbReference>
<dbReference type="SUPFAM" id="SSF46785">
    <property type="entry name" value="Winged helix' DNA-binding domain"/>
    <property type="match status" value="1"/>
</dbReference>
<keyword evidence="4" id="KW-0804">Transcription</keyword>
<evidence type="ECO:0000313" key="7">
    <source>
        <dbReference type="Proteomes" id="UP001612928"/>
    </source>
</evidence>
<dbReference type="InterPro" id="IPR036388">
    <property type="entry name" value="WH-like_DNA-bd_sf"/>
</dbReference>
<reference evidence="6 7" key="1">
    <citation type="submission" date="2024-10" db="EMBL/GenBank/DDBJ databases">
        <title>The Natural Products Discovery Center: Release of the First 8490 Sequenced Strains for Exploring Actinobacteria Biosynthetic Diversity.</title>
        <authorList>
            <person name="Kalkreuter E."/>
            <person name="Kautsar S.A."/>
            <person name="Yang D."/>
            <person name="Bader C.D."/>
            <person name="Teijaro C.N."/>
            <person name="Fluegel L."/>
            <person name="Davis C.M."/>
            <person name="Simpson J.R."/>
            <person name="Lauterbach L."/>
            <person name="Steele A.D."/>
            <person name="Gui C."/>
            <person name="Meng S."/>
            <person name="Li G."/>
            <person name="Viehrig K."/>
            <person name="Ye F."/>
            <person name="Su P."/>
            <person name="Kiefer A.F."/>
            <person name="Nichols A."/>
            <person name="Cepeda A.J."/>
            <person name="Yan W."/>
            <person name="Fan B."/>
            <person name="Jiang Y."/>
            <person name="Adhikari A."/>
            <person name="Zheng C.-J."/>
            <person name="Schuster L."/>
            <person name="Cowan T.M."/>
            <person name="Smanski M.J."/>
            <person name="Chevrette M.G."/>
            <person name="De Carvalho L.P.S."/>
            <person name="Shen B."/>
        </authorList>
    </citation>
    <scope>NUCLEOTIDE SEQUENCE [LARGE SCALE GENOMIC DNA]</scope>
    <source>
        <strain evidence="6 7">NPDC049503</strain>
    </source>
</reference>
<dbReference type="Pfam" id="PF00126">
    <property type="entry name" value="HTH_1"/>
    <property type="match status" value="1"/>
</dbReference>
<name>A0ABW7ZW41_9ACTN</name>
<evidence type="ECO:0000256" key="1">
    <source>
        <dbReference type="ARBA" id="ARBA00009437"/>
    </source>
</evidence>
<gene>
    <name evidence="6" type="ORF">ACIBP5_02220</name>
</gene>
<dbReference type="PANTHER" id="PTHR30346:SF29">
    <property type="entry name" value="LYSR SUBSTRATE-BINDING"/>
    <property type="match status" value="1"/>
</dbReference>
<dbReference type="InterPro" id="IPR036390">
    <property type="entry name" value="WH_DNA-bd_sf"/>
</dbReference>
<keyword evidence="3" id="KW-0238">DNA-binding</keyword>
<keyword evidence="7" id="KW-1185">Reference proteome</keyword>
<dbReference type="Proteomes" id="UP001612928">
    <property type="component" value="Unassembled WGS sequence"/>
</dbReference>
<evidence type="ECO:0000256" key="4">
    <source>
        <dbReference type="ARBA" id="ARBA00023163"/>
    </source>
</evidence>
<protein>
    <submittedName>
        <fullName evidence="6">LysR substrate-binding domain-containing protein</fullName>
    </submittedName>
</protein>
<dbReference type="RefSeq" id="WP_397018302.1">
    <property type="nucleotide sequence ID" value="NZ_JBITMB010000001.1"/>
</dbReference>
<feature type="domain" description="HTH lysR-type" evidence="5">
    <location>
        <begin position="2"/>
        <end position="59"/>
    </location>
</feature>
<evidence type="ECO:0000256" key="3">
    <source>
        <dbReference type="ARBA" id="ARBA00023125"/>
    </source>
</evidence>
<dbReference type="Gene3D" id="1.10.10.10">
    <property type="entry name" value="Winged helix-like DNA-binding domain superfamily/Winged helix DNA-binding domain"/>
    <property type="match status" value="1"/>
</dbReference>
<dbReference type="PANTHER" id="PTHR30346">
    <property type="entry name" value="TRANSCRIPTIONAL DUAL REGULATOR HCAR-RELATED"/>
    <property type="match status" value="1"/>
</dbReference>
<dbReference type="SUPFAM" id="SSF53850">
    <property type="entry name" value="Periplasmic binding protein-like II"/>
    <property type="match status" value="1"/>
</dbReference>
<dbReference type="InterPro" id="IPR005119">
    <property type="entry name" value="LysR_subst-bd"/>
</dbReference>
<comment type="caution">
    <text evidence="6">The sequence shown here is derived from an EMBL/GenBank/DDBJ whole genome shotgun (WGS) entry which is preliminary data.</text>
</comment>